<evidence type="ECO:0000313" key="2">
    <source>
        <dbReference type="EMBL" id="KAH0779109.1"/>
    </source>
</evidence>
<name>A0ABQ7WEH9_SOLTU</name>
<dbReference type="PANTHER" id="PTHR33710">
    <property type="entry name" value="BNAC02G09200D PROTEIN"/>
    <property type="match status" value="1"/>
</dbReference>
<comment type="caution">
    <text evidence="2">The sequence shown here is derived from an EMBL/GenBank/DDBJ whole genome shotgun (WGS) entry which is preliminary data.</text>
</comment>
<dbReference type="InterPro" id="IPR005135">
    <property type="entry name" value="Endo/exonuclease/phosphatase"/>
</dbReference>
<proteinExistence type="predicted"/>
<evidence type="ECO:0000313" key="3">
    <source>
        <dbReference type="Proteomes" id="UP000826656"/>
    </source>
</evidence>
<reference evidence="2 3" key="1">
    <citation type="journal article" date="2021" name="bioRxiv">
        <title>Chromosome-scale and haplotype-resolved genome assembly of a tetraploid potato cultivar.</title>
        <authorList>
            <person name="Sun H."/>
            <person name="Jiao W.-B."/>
            <person name="Krause K."/>
            <person name="Campoy J.A."/>
            <person name="Goel M."/>
            <person name="Folz-Donahue K."/>
            <person name="Kukat C."/>
            <person name="Huettel B."/>
            <person name="Schneeberger K."/>
        </authorList>
    </citation>
    <scope>NUCLEOTIDE SEQUENCE [LARGE SCALE GENOMIC DNA]</scope>
    <source>
        <strain evidence="2">SolTubOtavaFocal</strain>
        <tissue evidence="2">Leaves</tissue>
    </source>
</reference>
<accession>A0ABQ7WEH9</accession>
<dbReference type="EMBL" id="JAIVGD010000002">
    <property type="protein sequence ID" value="KAH0779109.1"/>
    <property type="molecule type" value="Genomic_DNA"/>
</dbReference>
<evidence type="ECO:0000259" key="1">
    <source>
        <dbReference type="Pfam" id="PF03372"/>
    </source>
</evidence>
<dbReference type="PANTHER" id="PTHR33710:SF80">
    <property type="entry name" value="ENDONUCLEASE_EXONUCLEASE_PHOSPHATASE"/>
    <property type="match status" value="1"/>
</dbReference>
<dbReference type="Pfam" id="PF03372">
    <property type="entry name" value="Exo_endo_phos"/>
    <property type="match status" value="1"/>
</dbReference>
<dbReference type="SUPFAM" id="SSF56219">
    <property type="entry name" value="DNase I-like"/>
    <property type="match status" value="1"/>
</dbReference>
<dbReference type="InterPro" id="IPR036691">
    <property type="entry name" value="Endo/exonu/phosph_ase_sf"/>
</dbReference>
<dbReference type="Proteomes" id="UP000826656">
    <property type="component" value="Unassembled WGS sequence"/>
</dbReference>
<gene>
    <name evidence="2" type="ORF">KY290_005536</name>
</gene>
<organism evidence="2 3">
    <name type="scientific">Solanum tuberosum</name>
    <name type="common">Potato</name>
    <dbReference type="NCBI Taxonomy" id="4113"/>
    <lineage>
        <taxon>Eukaryota</taxon>
        <taxon>Viridiplantae</taxon>
        <taxon>Streptophyta</taxon>
        <taxon>Embryophyta</taxon>
        <taxon>Tracheophyta</taxon>
        <taxon>Spermatophyta</taxon>
        <taxon>Magnoliopsida</taxon>
        <taxon>eudicotyledons</taxon>
        <taxon>Gunneridae</taxon>
        <taxon>Pentapetalae</taxon>
        <taxon>asterids</taxon>
        <taxon>lamiids</taxon>
        <taxon>Solanales</taxon>
        <taxon>Solanaceae</taxon>
        <taxon>Solanoideae</taxon>
        <taxon>Solaneae</taxon>
        <taxon>Solanum</taxon>
    </lineage>
</organism>
<dbReference type="Gene3D" id="3.60.10.10">
    <property type="entry name" value="Endonuclease/exonuclease/phosphatase"/>
    <property type="match status" value="1"/>
</dbReference>
<keyword evidence="3" id="KW-1185">Reference proteome</keyword>
<sequence>MNNLNQGWGYIHNYQSASNGKIWIMWEQQSYAVTRIEEDAQWIHCLVKGIGTDVECYLTVIYGFNTVEQRKSLWDYPEKKAQSIVNPWIICGDFNALLYPQDRLSSKPVQYADIRDFSNCMHSTLLNELPWKGDYYTWNNKQQGNEMVCSRLDKALGNSEWMMKWGHVILEYELPNISDHAPMIPKSTVDLNLLFKIRGKFERLHKKLNNEEFRNIAQRVAIARRNLAEVQQQIKIQYNDTLQMKEDDALKKLEKWSMIEVNIMKQKSRAKWIKLGDSNTKYFSAVMKERSQRKQITQLTSLEGIQLFDQGAIREEVVKFYKGLMGSSTQNLPAINTTVMKRGAVLSQEQRVHLCSPITEIEIAHCLESIDDKSPGIDKFVCDPPFGPITAF</sequence>
<feature type="domain" description="Endonuclease/exonuclease/phosphatase" evidence="1">
    <location>
        <begin position="37"/>
        <end position="180"/>
    </location>
</feature>
<protein>
    <recommendedName>
        <fullName evidence="1">Endonuclease/exonuclease/phosphatase domain-containing protein</fullName>
    </recommendedName>
</protein>